<feature type="transmembrane region" description="Helical" evidence="9">
    <location>
        <begin position="231"/>
        <end position="252"/>
    </location>
</feature>
<dbReference type="InterPro" id="IPR000276">
    <property type="entry name" value="GPCR_Rhodpsn"/>
</dbReference>
<evidence type="ECO:0000259" key="10">
    <source>
        <dbReference type="PROSITE" id="PS50262"/>
    </source>
</evidence>
<dbReference type="GO" id="GO:0001616">
    <property type="term" value="F:growth hormone secretagogue receptor activity"/>
    <property type="evidence" value="ECO:0007669"/>
    <property type="project" value="TreeGrafter"/>
</dbReference>
<evidence type="ECO:0000256" key="1">
    <source>
        <dbReference type="ARBA" id="ARBA00004141"/>
    </source>
</evidence>
<dbReference type="PANTHER" id="PTHR24243">
    <property type="entry name" value="G-PROTEIN COUPLED RECEPTOR"/>
    <property type="match status" value="1"/>
</dbReference>
<dbReference type="SMART" id="SM01381">
    <property type="entry name" value="7TM_GPCR_Srsx"/>
    <property type="match status" value="1"/>
</dbReference>
<keyword evidence="5 9" id="KW-0472">Membrane</keyword>
<feature type="transmembrane region" description="Helical" evidence="9">
    <location>
        <begin position="278"/>
        <end position="301"/>
    </location>
</feature>
<name>A0AAZ3Q929_ONCTS</name>
<keyword evidence="7" id="KW-0807">Transducer</keyword>
<dbReference type="PRINTS" id="PR00237">
    <property type="entry name" value="GPCRRHODOPSN"/>
</dbReference>
<evidence type="ECO:0000256" key="6">
    <source>
        <dbReference type="ARBA" id="ARBA00023170"/>
    </source>
</evidence>
<dbReference type="Pfam" id="PF00001">
    <property type="entry name" value="7tm_1"/>
    <property type="match status" value="1"/>
</dbReference>
<organism evidence="11 12">
    <name type="scientific">Oncorhynchus tshawytscha</name>
    <name type="common">Chinook salmon</name>
    <name type="synonym">Salmo tshawytscha</name>
    <dbReference type="NCBI Taxonomy" id="74940"/>
    <lineage>
        <taxon>Eukaryota</taxon>
        <taxon>Metazoa</taxon>
        <taxon>Chordata</taxon>
        <taxon>Craniata</taxon>
        <taxon>Vertebrata</taxon>
        <taxon>Euteleostomi</taxon>
        <taxon>Actinopterygii</taxon>
        <taxon>Neopterygii</taxon>
        <taxon>Teleostei</taxon>
        <taxon>Protacanthopterygii</taxon>
        <taxon>Salmoniformes</taxon>
        <taxon>Salmonidae</taxon>
        <taxon>Salmoninae</taxon>
        <taxon>Oncorhynchus</taxon>
    </lineage>
</organism>
<dbReference type="PROSITE" id="PS50262">
    <property type="entry name" value="G_PROTEIN_RECEP_F1_2"/>
    <property type="match status" value="1"/>
</dbReference>
<feature type="transmembrane region" description="Helical" evidence="9">
    <location>
        <begin position="127"/>
        <end position="153"/>
    </location>
</feature>
<evidence type="ECO:0000256" key="7">
    <source>
        <dbReference type="ARBA" id="ARBA00023224"/>
    </source>
</evidence>
<dbReference type="InterPro" id="IPR017452">
    <property type="entry name" value="GPCR_Rhodpsn_7TM"/>
</dbReference>
<comment type="subcellular location">
    <subcellularLocation>
        <location evidence="1">Membrane</location>
        <topology evidence="1">Multi-pass membrane protein</topology>
    </subcellularLocation>
</comment>
<keyword evidence="6" id="KW-0675">Receptor</keyword>
<feature type="domain" description="G-protein coupled receptors family 1 profile" evidence="10">
    <location>
        <begin position="144"/>
        <end position="382"/>
    </location>
</feature>
<dbReference type="Proteomes" id="UP000694402">
    <property type="component" value="Unassembled WGS sequence"/>
</dbReference>
<protein>
    <recommendedName>
        <fullName evidence="10">G-protein coupled receptors family 1 profile domain-containing protein</fullName>
    </recommendedName>
</protein>
<feature type="region of interest" description="Disordered" evidence="8">
    <location>
        <begin position="398"/>
        <end position="418"/>
    </location>
</feature>
<evidence type="ECO:0000313" key="12">
    <source>
        <dbReference type="Proteomes" id="UP000694402"/>
    </source>
</evidence>
<proteinExistence type="predicted"/>
<dbReference type="AlphaFoldDB" id="A0AAZ3Q929"/>
<dbReference type="GO" id="GO:0009755">
    <property type="term" value="P:hormone-mediated signaling pathway"/>
    <property type="evidence" value="ECO:0007669"/>
    <property type="project" value="TreeGrafter"/>
</dbReference>
<accession>A0AAZ3Q929</accession>
<reference evidence="11" key="3">
    <citation type="submission" date="2025-09" db="UniProtKB">
        <authorList>
            <consortium name="Ensembl"/>
        </authorList>
    </citation>
    <scope>IDENTIFICATION</scope>
</reference>
<dbReference type="GO" id="GO:0005886">
    <property type="term" value="C:plasma membrane"/>
    <property type="evidence" value="ECO:0007669"/>
    <property type="project" value="TreeGrafter"/>
</dbReference>
<feature type="transmembrane region" description="Helical" evidence="9">
    <location>
        <begin position="322"/>
        <end position="339"/>
    </location>
</feature>
<evidence type="ECO:0000256" key="5">
    <source>
        <dbReference type="ARBA" id="ARBA00023136"/>
    </source>
</evidence>
<evidence type="ECO:0000256" key="8">
    <source>
        <dbReference type="SAM" id="MobiDB-lite"/>
    </source>
</evidence>
<keyword evidence="2 9" id="KW-0812">Transmembrane</keyword>
<keyword evidence="4" id="KW-0297">G-protein coupled receptor</keyword>
<sequence length="418" mass="46508">MNLYHVDERSLLLACVLEPSFRLCLLACVYELWVLESKGGGRGGRDCPGIEDGCEARLYHLSSPLSLTHTPQSLRPGHLSLTMDVSALGSGSSCSEDCVLGSGCLEDCGNQSDQTDWEWEDFSGAELVCVTAVCVLLLALGITGNMLTILVVWLRPHLRSTTYLYLSSMAVSDLLILLLMPLDLYYKLWRFRPWDLGDAVCKLSVFISESCTYSSILHITTLVTRTRVRTLIGCLWVVAVISAGPVFAIVGVEELGEVRGERECRCTDYAVSSGLLGAMMWLSNLYFLVPLGILGVVYGLIGRKLWLRPQRSSRDRAQRHTIKMLGMIVLAFVLCWLPFHVGRTLFSVTLGSSADMYYISQYFNLVSFVLFYLSAAVNPILYNTMSARYRHAVHSLLRSHTPRSHHPPPTPQHSTTTL</sequence>
<evidence type="ECO:0000256" key="4">
    <source>
        <dbReference type="ARBA" id="ARBA00023040"/>
    </source>
</evidence>
<feature type="transmembrane region" description="Helical" evidence="9">
    <location>
        <begin position="165"/>
        <end position="186"/>
    </location>
</feature>
<dbReference type="Gene3D" id="1.20.1070.10">
    <property type="entry name" value="Rhodopsin 7-helix transmembrane proteins"/>
    <property type="match status" value="1"/>
</dbReference>
<dbReference type="Ensembl" id="ENSOTST00005134233.1">
    <property type="protein sequence ID" value="ENSOTSP00005124499.1"/>
    <property type="gene ID" value="ENSOTSG00005049744.1"/>
</dbReference>
<feature type="transmembrane region" description="Helical" evidence="9">
    <location>
        <begin position="359"/>
        <end position="381"/>
    </location>
</feature>
<evidence type="ECO:0000256" key="2">
    <source>
        <dbReference type="ARBA" id="ARBA00022692"/>
    </source>
</evidence>
<evidence type="ECO:0000256" key="9">
    <source>
        <dbReference type="SAM" id="Phobius"/>
    </source>
</evidence>
<keyword evidence="3 9" id="KW-1133">Transmembrane helix</keyword>
<keyword evidence="12" id="KW-1185">Reference proteome</keyword>
<dbReference type="GeneTree" id="ENSGT01120000271823"/>
<reference evidence="11" key="2">
    <citation type="submission" date="2025-08" db="UniProtKB">
        <authorList>
            <consortium name="Ensembl"/>
        </authorList>
    </citation>
    <scope>IDENTIFICATION</scope>
</reference>
<evidence type="ECO:0000313" key="11">
    <source>
        <dbReference type="Ensembl" id="ENSOTSP00005124499.1"/>
    </source>
</evidence>
<evidence type="ECO:0000256" key="3">
    <source>
        <dbReference type="ARBA" id="ARBA00022989"/>
    </source>
</evidence>
<reference evidence="12" key="1">
    <citation type="journal article" date="2018" name="PLoS ONE">
        <title>Chinook salmon (Oncorhynchus tshawytscha) genome and transcriptome.</title>
        <authorList>
            <person name="Christensen K.A."/>
            <person name="Leong J.S."/>
            <person name="Sakhrani D."/>
            <person name="Biagi C.A."/>
            <person name="Minkley D.R."/>
            <person name="Withler R.E."/>
            <person name="Rondeau E.B."/>
            <person name="Koop B.F."/>
            <person name="Devlin R.H."/>
        </authorList>
    </citation>
    <scope>NUCLEOTIDE SEQUENCE [LARGE SCALE GENOMIC DNA]</scope>
</reference>
<dbReference type="PANTHER" id="PTHR24243:SF7">
    <property type="entry name" value="GROWTH HORMONE SECRETAGOGUE RECEPTOR TYPE 1"/>
    <property type="match status" value="1"/>
</dbReference>
<dbReference type="SUPFAM" id="SSF81321">
    <property type="entry name" value="Family A G protein-coupled receptor-like"/>
    <property type="match status" value="1"/>
</dbReference>